<comment type="caution">
    <text evidence="3">The sequence shown here is derived from an EMBL/GenBank/DDBJ whole genome shotgun (WGS) entry which is preliminary data.</text>
</comment>
<reference evidence="3 4" key="1">
    <citation type="journal article" date="2024" name="G3 (Bethesda)">
        <title>Genome assembly of Hibiscus sabdariffa L. provides insights into metabolisms of medicinal natural products.</title>
        <authorList>
            <person name="Kim T."/>
        </authorList>
    </citation>
    <scope>NUCLEOTIDE SEQUENCE [LARGE SCALE GENOMIC DNA]</scope>
    <source>
        <strain evidence="3">TK-2024</strain>
        <tissue evidence="3">Old leaves</tissue>
    </source>
</reference>
<gene>
    <name evidence="3" type="ORF">V6N12_024297</name>
</gene>
<keyword evidence="4" id="KW-1185">Reference proteome</keyword>
<dbReference type="InterPro" id="IPR002528">
    <property type="entry name" value="MATE_fam"/>
</dbReference>
<dbReference type="PANTHER" id="PTHR11206">
    <property type="entry name" value="MULTIDRUG RESISTANCE PROTEIN"/>
    <property type="match status" value="1"/>
</dbReference>
<dbReference type="Pfam" id="PF01554">
    <property type="entry name" value="MatE"/>
    <property type="match status" value="1"/>
</dbReference>
<protein>
    <submittedName>
        <fullName evidence="3">Uncharacterized protein</fullName>
    </submittedName>
</protein>
<sequence length="125" mass="13995">MEDWFPSILVRVTTFGMFVVTQAFIGHIGKLELATYALIQVIVVRFSNGVLLGMSSATETLCGQVFGAKQYHMLGIYLQRSWIINLLTSTILLPVFIFASPIFKLLGKDDDVTILNSSNEMYQLI</sequence>
<name>A0ABR2G055_9ROSI</name>
<keyword evidence="2" id="KW-1133">Transmembrane helix</keyword>
<evidence type="ECO:0000256" key="1">
    <source>
        <dbReference type="ARBA" id="ARBA00010199"/>
    </source>
</evidence>
<feature type="transmembrane region" description="Helical" evidence="2">
    <location>
        <begin position="82"/>
        <end position="103"/>
    </location>
</feature>
<evidence type="ECO:0000256" key="2">
    <source>
        <dbReference type="SAM" id="Phobius"/>
    </source>
</evidence>
<keyword evidence="2" id="KW-0472">Membrane</keyword>
<organism evidence="3 4">
    <name type="scientific">Hibiscus sabdariffa</name>
    <name type="common">roselle</name>
    <dbReference type="NCBI Taxonomy" id="183260"/>
    <lineage>
        <taxon>Eukaryota</taxon>
        <taxon>Viridiplantae</taxon>
        <taxon>Streptophyta</taxon>
        <taxon>Embryophyta</taxon>
        <taxon>Tracheophyta</taxon>
        <taxon>Spermatophyta</taxon>
        <taxon>Magnoliopsida</taxon>
        <taxon>eudicotyledons</taxon>
        <taxon>Gunneridae</taxon>
        <taxon>Pentapetalae</taxon>
        <taxon>rosids</taxon>
        <taxon>malvids</taxon>
        <taxon>Malvales</taxon>
        <taxon>Malvaceae</taxon>
        <taxon>Malvoideae</taxon>
        <taxon>Hibiscus</taxon>
    </lineage>
</organism>
<evidence type="ECO:0000313" key="4">
    <source>
        <dbReference type="Proteomes" id="UP001472677"/>
    </source>
</evidence>
<proteinExistence type="inferred from homology"/>
<evidence type="ECO:0000313" key="3">
    <source>
        <dbReference type="EMBL" id="KAK8589908.1"/>
    </source>
</evidence>
<dbReference type="EMBL" id="JBBPBM010000004">
    <property type="protein sequence ID" value="KAK8589908.1"/>
    <property type="molecule type" value="Genomic_DNA"/>
</dbReference>
<dbReference type="Proteomes" id="UP001472677">
    <property type="component" value="Unassembled WGS sequence"/>
</dbReference>
<accession>A0ABR2G055</accession>
<keyword evidence="2" id="KW-0812">Transmembrane</keyword>
<comment type="similarity">
    <text evidence="1">Belongs to the multi antimicrobial extrusion (MATE) (TC 2.A.66.1) family.</text>
</comment>